<protein>
    <submittedName>
        <fullName evidence="14">Alkaline phosphatase</fullName>
    </submittedName>
</protein>
<evidence type="ECO:0000256" key="4">
    <source>
        <dbReference type="ARBA" id="ARBA00022475"/>
    </source>
</evidence>
<proteinExistence type="inferred from homology"/>
<feature type="compositionally biased region" description="Low complexity" evidence="11">
    <location>
        <begin position="732"/>
        <end position="742"/>
    </location>
</feature>
<dbReference type="EMBL" id="LVKI01000043">
    <property type="protein sequence ID" value="OAQ07032.1"/>
    <property type="molecule type" value="Genomic_DNA"/>
</dbReference>
<dbReference type="InterPro" id="IPR017850">
    <property type="entry name" value="Alkaline_phosphatase_core_sf"/>
</dbReference>
<dbReference type="PANTHER" id="PTHR47371:SF3">
    <property type="entry name" value="PHOSPHOGLYCEROL TRANSFERASE I"/>
    <property type="match status" value="1"/>
</dbReference>
<feature type="transmembrane region" description="Helical" evidence="12">
    <location>
        <begin position="160"/>
        <end position="178"/>
    </location>
</feature>
<feature type="binding site" evidence="10">
    <location>
        <position position="304"/>
    </location>
    <ligand>
        <name>Mn(2+)</name>
        <dbReference type="ChEBI" id="CHEBI:29035"/>
    </ligand>
</feature>
<dbReference type="CDD" id="cd16015">
    <property type="entry name" value="LTA_synthase"/>
    <property type="match status" value="1"/>
</dbReference>
<evidence type="ECO:0000256" key="7">
    <source>
        <dbReference type="ARBA" id="ARBA00023136"/>
    </source>
</evidence>
<feature type="binding site" evidence="10">
    <location>
        <position position="260"/>
    </location>
    <ligand>
        <name>Mn(2+)</name>
        <dbReference type="ChEBI" id="CHEBI:29035"/>
    </ligand>
</feature>
<keyword evidence="9" id="KW-0479">Metal-binding</keyword>
<dbReference type="InterPro" id="IPR050448">
    <property type="entry name" value="OpgB/LTA_synthase_biosynth"/>
</dbReference>
<feature type="region of interest" description="Disordered" evidence="11">
    <location>
        <begin position="722"/>
        <end position="742"/>
    </location>
</feature>
<feature type="binding site" evidence="10">
    <location>
        <position position="481"/>
    </location>
    <ligand>
        <name>Mn(2+)</name>
        <dbReference type="ChEBI" id="CHEBI:29035"/>
    </ligand>
</feature>
<keyword evidence="9" id="KW-0464">Manganese</keyword>
<evidence type="ECO:0000313" key="14">
    <source>
        <dbReference type="EMBL" id="OAQ07032.1"/>
    </source>
</evidence>
<dbReference type="OrthoDB" id="5901192at2"/>
<feature type="binding site" evidence="9">
    <location>
        <position position="421"/>
    </location>
    <ligand>
        <name>substrate</name>
    </ligand>
</feature>
<evidence type="ECO:0000256" key="1">
    <source>
        <dbReference type="ARBA" id="ARBA00004651"/>
    </source>
</evidence>
<comment type="pathway">
    <text evidence="2">Cell wall biogenesis; lipoteichoic acid biosynthesis.</text>
</comment>
<dbReference type="Gene3D" id="3.30.1120.170">
    <property type="match status" value="1"/>
</dbReference>
<dbReference type="Gene3D" id="3.40.720.10">
    <property type="entry name" value="Alkaline Phosphatase, subunit A"/>
    <property type="match status" value="1"/>
</dbReference>
<dbReference type="SUPFAM" id="SSF53649">
    <property type="entry name" value="Alkaline phosphatase-like"/>
    <property type="match status" value="1"/>
</dbReference>
<comment type="caution">
    <text evidence="14">The sequence shown here is derived from an EMBL/GenBank/DDBJ whole genome shotgun (WGS) entry which is preliminary data.</text>
</comment>
<dbReference type="GO" id="GO:0046872">
    <property type="term" value="F:metal ion binding"/>
    <property type="evidence" value="ECO:0007669"/>
    <property type="project" value="UniProtKB-KW"/>
</dbReference>
<accession>A0A179CNP0</accession>
<dbReference type="PIRSF" id="PIRSF005091">
    <property type="entry name" value="Mmb_sulf_HI1246"/>
    <property type="match status" value="1"/>
</dbReference>
<keyword evidence="7 12" id="KW-0472">Membrane</keyword>
<feature type="transmembrane region" description="Helical" evidence="12">
    <location>
        <begin position="14"/>
        <end position="34"/>
    </location>
</feature>
<evidence type="ECO:0000256" key="9">
    <source>
        <dbReference type="PIRSR" id="PIRSR005091-2"/>
    </source>
</evidence>
<dbReference type="Proteomes" id="UP000078520">
    <property type="component" value="Unassembled WGS sequence"/>
</dbReference>
<keyword evidence="6 12" id="KW-1133">Transmembrane helix</keyword>
<dbReference type="InterPro" id="IPR012160">
    <property type="entry name" value="LtaS-like"/>
</dbReference>
<sequence length="742" mass="84187">MRFKKFHQFLNTRWGYFTLLASLFWLKTILVYLIDFRLGVKGIYEYFVLLINPIATTLLLLGLALYVKRGVPAYIFMTLIDIANTALLMFNVIYYREFTDFMTINVIFGYSSVSEGLSTSSLALLKPQDLIVVADLILIAIGFITRFLKVDPNPIPKKQAVAMTSFSVFMLLFNIVLGEISRPQLLTRTFDREYLVKFLGLDSFTVYDAIKTAKNNHARNSATSSDLNKILEFNKENYAKPNPKMFGIAKGKNVIIIHLESFQQFLINYKLNGQEVTPFLNSLYNSKQFYSFANFFNQVGQGKTSDAENMLETGTFGLPQGSLFSAIGTGNTFEAAPAILNQTEGYTSAVFHGNNGSFWNRDNVYKNMGYQYFFDSSYYNTSSNNLTEYGLKDKLIFHDSIKYLEHLQQPFYVKYITLSNHFPFTIDQKNQSIQPANTGDASVNNYFVTAHYLDQALQQFFDYLHKSGLYDNSVIVLYGDHYGISDTRNLKLAPLLGKSASTWNNFDNAQMQRVPLMIHIPGDNNGGVQYQYGGEIDFLPTLLHLLGINTQKYIQFGTDLFSPQHNQVVAFRNDNFVTPKYTVVGNTIYENSTGDVITHPSESVKKQIAKDRKHVNEQLTLSDSLNNKNLLRYYVPEGFKPVDPKDYNYHNDFAKVLAREAQLGNKSDSLWTLNHDKTTIDDYNSDAPELQTTDKNTLNVESADSSASKYFSKMHEYTGLMSKIEQGQGLDSSSSSTSNSSN</sequence>
<evidence type="ECO:0000259" key="13">
    <source>
        <dbReference type="Pfam" id="PF00884"/>
    </source>
</evidence>
<gene>
    <name evidence="14" type="ORF">A3O14_06945</name>
</gene>
<dbReference type="InterPro" id="IPR000917">
    <property type="entry name" value="Sulfatase_N"/>
</dbReference>
<evidence type="ECO:0000256" key="8">
    <source>
        <dbReference type="PIRSR" id="PIRSR005091-1"/>
    </source>
</evidence>
<evidence type="ECO:0000256" key="3">
    <source>
        <dbReference type="ARBA" id="ARBA00009983"/>
    </source>
</evidence>
<comment type="similarity">
    <text evidence="3">Belongs to the LTA synthase family.</text>
</comment>
<dbReference type="GO" id="GO:0005886">
    <property type="term" value="C:plasma membrane"/>
    <property type="evidence" value="ECO:0007669"/>
    <property type="project" value="UniProtKB-SubCell"/>
</dbReference>
<organism evidence="14 15">
    <name type="scientific">Ligilactobacillus aviarius</name>
    <dbReference type="NCBI Taxonomy" id="1606"/>
    <lineage>
        <taxon>Bacteria</taxon>
        <taxon>Bacillati</taxon>
        <taxon>Bacillota</taxon>
        <taxon>Bacilli</taxon>
        <taxon>Lactobacillales</taxon>
        <taxon>Lactobacillaceae</taxon>
        <taxon>Ligilactobacillus</taxon>
    </lineage>
</organism>
<name>A0A179CNP0_9LACO</name>
<evidence type="ECO:0000256" key="10">
    <source>
        <dbReference type="PIRSR" id="PIRSR005091-3"/>
    </source>
</evidence>
<dbReference type="PANTHER" id="PTHR47371">
    <property type="entry name" value="LIPOTEICHOIC ACID SYNTHASE"/>
    <property type="match status" value="1"/>
</dbReference>
<feature type="active site" evidence="8">
    <location>
        <position position="304"/>
    </location>
</feature>
<feature type="domain" description="Sulfatase N-terminal" evidence="13">
    <location>
        <begin position="252"/>
        <end position="548"/>
    </location>
</feature>
<dbReference type="AlphaFoldDB" id="A0A179CNP0"/>
<feature type="transmembrane region" description="Helical" evidence="12">
    <location>
        <begin position="130"/>
        <end position="148"/>
    </location>
</feature>
<evidence type="ECO:0000256" key="12">
    <source>
        <dbReference type="SAM" id="Phobius"/>
    </source>
</evidence>
<feature type="transmembrane region" description="Helical" evidence="12">
    <location>
        <begin position="73"/>
        <end position="94"/>
    </location>
</feature>
<dbReference type="Pfam" id="PF00884">
    <property type="entry name" value="Sulfatase"/>
    <property type="match status" value="1"/>
</dbReference>
<keyword evidence="4" id="KW-1003">Cell membrane</keyword>
<reference evidence="15" key="1">
    <citation type="submission" date="2016-03" db="EMBL/GenBank/DDBJ databases">
        <authorList>
            <person name="Johnson T.J."/>
            <person name="Youmans B."/>
            <person name="Case K."/>
            <person name="Noll S."/>
        </authorList>
    </citation>
    <scope>NUCLEOTIDE SEQUENCE [LARGE SCALE GENOMIC DNA]</scope>
    <source>
        <strain evidence="15">UMNLAv8</strain>
    </source>
</reference>
<evidence type="ECO:0000256" key="2">
    <source>
        <dbReference type="ARBA" id="ARBA00004936"/>
    </source>
</evidence>
<evidence type="ECO:0000256" key="5">
    <source>
        <dbReference type="ARBA" id="ARBA00022692"/>
    </source>
</evidence>
<evidence type="ECO:0000256" key="11">
    <source>
        <dbReference type="SAM" id="MobiDB-lite"/>
    </source>
</evidence>
<comment type="subcellular location">
    <subcellularLocation>
        <location evidence="1">Cell membrane</location>
        <topology evidence="1">Multi-pass membrane protein</topology>
    </subcellularLocation>
</comment>
<evidence type="ECO:0000256" key="6">
    <source>
        <dbReference type="ARBA" id="ARBA00022989"/>
    </source>
</evidence>
<feature type="transmembrane region" description="Helical" evidence="12">
    <location>
        <begin position="46"/>
        <end position="67"/>
    </location>
</feature>
<keyword evidence="5 12" id="KW-0812">Transmembrane</keyword>
<feature type="binding site" evidence="10">
    <location>
        <position position="480"/>
    </location>
    <ligand>
        <name>Mn(2+)</name>
        <dbReference type="ChEBI" id="CHEBI:29035"/>
    </ligand>
</feature>
<dbReference type="RefSeq" id="WP_081255665.1">
    <property type="nucleotide sequence ID" value="NZ_LVKC01000027.1"/>
</dbReference>
<evidence type="ECO:0000313" key="15">
    <source>
        <dbReference type="Proteomes" id="UP000078520"/>
    </source>
</evidence>